<dbReference type="EMBL" id="JACBZH010000001">
    <property type="protein sequence ID" value="NYH93314.1"/>
    <property type="molecule type" value="Genomic_DNA"/>
</dbReference>
<gene>
    <name evidence="9" type="ORF">F4554_005952</name>
</gene>
<dbReference type="AlphaFoldDB" id="A0A852ZK02"/>
<sequence>MHRHTEAIRRYVLHARLLWRAAPVHSVLSLFLVVAGAASSTFAIIATGHLVGALPAAVKAGVGSQAADRAWWWLAMAAAAYVLGPLVKAAQNAVAQVVSARYLRLVFGMVADVGTAPHGIAHLENPEVAGRLDAIKRAMRDWTFVSGVDWTWSLLSIRLGGVGSLIVVATWNWWAALLAAGSHALLAKVYGAWIGTIFDDLLEVTGNQRRQASYVRDLMTGAPAAKELRLFGLADWLVHRYSTAWRDAMTVVWRNRYRNLRPILAACAIMLVVNAGVFALLARDASAGTVSLASLVTVVQALLALEAFGSLGDGQSALARNTSATSMLVALRGRIGLSGLPPRSPAEPVGADPEPLRTARTGAAEIDLRDVAFHYPTRTEPTLDRLSLHVPAGQSVAIVGVNGAGKSTLIKLLCGLYPPDSGTIRIDGGDPSADEATRNRVAVIFQDFVRYQLPLRDNVGFGAHTRHDDEAVLARALGDAGGTTLLDRLDHGWDTVLSAEYAEGTDLSGGQWQRVALARALAAVAGGAGVLVLDEPTAALDVRAEAALFDRFLEVTRGMTTLLVSHRLSSVRHADRIVVIGPTDDPARTGTGIIEDGSHEELMAAGGAYARMFSLQAARFAAAGASETAVDPR</sequence>
<feature type="domain" description="ABC transporter" evidence="8">
    <location>
        <begin position="366"/>
        <end position="615"/>
    </location>
</feature>
<dbReference type="GO" id="GO:0005524">
    <property type="term" value="F:ATP binding"/>
    <property type="evidence" value="ECO:0007669"/>
    <property type="project" value="UniProtKB-KW"/>
</dbReference>
<keyword evidence="5 7" id="KW-1133">Transmembrane helix</keyword>
<evidence type="ECO:0000256" key="7">
    <source>
        <dbReference type="SAM" id="Phobius"/>
    </source>
</evidence>
<evidence type="ECO:0000256" key="1">
    <source>
        <dbReference type="ARBA" id="ARBA00004651"/>
    </source>
</evidence>
<evidence type="ECO:0000313" key="10">
    <source>
        <dbReference type="Proteomes" id="UP000579605"/>
    </source>
</evidence>
<dbReference type="GO" id="GO:0034040">
    <property type="term" value="F:ATPase-coupled lipid transmembrane transporter activity"/>
    <property type="evidence" value="ECO:0007669"/>
    <property type="project" value="TreeGrafter"/>
</dbReference>
<evidence type="ECO:0000259" key="8">
    <source>
        <dbReference type="PROSITE" id="PS50893"/>
    </source>
</evidence>
<feature type="transmembrane region" description="Helical" evidence="7">
    <location>
        <begin position="70"/>
        <end position="90"/>
    </location>
</feature>
<dbReference type="Proteomes" id="UP000579605">
    <property type="component" value="Unassembled WGS sequence"/>
</dbReference>
<dbReference type="InterPro" id="IPR017871">
    <property type="entry name" value="ABC_transporter-like_CS"/>
</dbReference>
<evidence type="ECO:0000256" key="3">
    <source>
        <dbReference type="ARBA" id="ARBA00022741"/>
    </source>
</evidence>
<keyword evidence="4 9" id="KW-0067">ATP-binding</keyword>
<protein>
    <submittedName>
        <fullName evidence="9">ATP-binding cassette subfamily B protein</fullName>
    </submittedName>
</protein>
<dbReference type="Gene3D" id="1.20.1560.10">
    <property type="entry name" value="ABC transporter type 1, transmembrane domain"/>
    <property type="match status" value="1"/>
</dbReference>
<dbReference type="GO" id="GO:0016887">
    <property type="term" value="F:ATP hydrolysis activity"/>
    <property type="evidence" value="ECO:0007669"/>
    <property type="project" value="InterPro"/>
</dbReference>
<evidence type="ECO:0000313" key="9">
    <source>
        <dbReference type="EMBL" id="NYH93314.1"/>
    </source>
</evidence>
<dbReference type="RefSeq" id="WP_179790855.1">
    <property type="nucleotide sequence ID" value="NZ_BAAARR010000045.1"/>
</dbReference>
<dbReference type="SUPFAM" id="SSF52540">
    <property type="entry name" value="P-loop containing nucleoside triphosphate hydrolases"/>
    <property type="match status" value="1"/>
</dbReference>
<dbReference type="PROSITE" id="PS50893">
    <property type="entry name" value="ABC_TRANSPORTER_2"/>
    <property type="match status" value="1"/>
</dbReference>
<comment type="caution">
    <text evidence="9">The sequence shown here is derived from an EMBL/GenBank/DDBJ whole genome shotgun (WGS) entry which is preliminary data.</text>
</comment>
<accession>A0A852ZK02</accession>
<keyword evidence="6 7" id="KW-0472">Membrane</keyword>
<dbReference type="Gene3D" id="3.40.50.300">
    <property type="entry name" value="P-loop containing nucleotide triphosphate hydrolases"/>
    <property type="match status" value="1"/>
</dbReference>
<comment type="subcellular location">
    <subcellularLocation>
        <location evidence="1">Cell membrane</location>
        <topology evidence="1">Multi-pass membrane protein</topology>
    </subcellularLocation>
</comment>
<name>A0A852ZK02_9ACTN</name>
<dbReference type="SMART" id="SM00382">
    <property type="entry name" value="AAA"/>
    <property type="match status" value="1"/>
</dbReference>
<feature type="transmembrane region" description="Helical" evidence="7">
    <location>
        <begin position="21"/>
        <end position="50"/>
    </location>
</feature>
<dbReference type="Pfam" id="PF00005">
    <property type="entry name" value="ABC_tran"/>
    <property type="match status" value="1"/>
</dbReference>
<dbReference type="InterPro" id="IPR003593">
    <property type="entry name" value="AAA+_ATPase"/>
</dbReference>
<dbReference type="InterPro" id="IPR036640">
    <property type="entry name" value="ABC1_TM_sf"/>
</dbReference>
<dbReference type="PANTHER" id="PTHR24221:SF654">
    <property type="entry name" value="ATP-BINDING CASSETTE SUB-FAMILY B MEMBER 6"/>
    <property type="match status" value="1"/>
</dbReference>
<evidence type="ECO:0000256" key="5">
    <source>
        <dbReference type="ARBA" id="ARBA00022989"/>
    </source>
</evidence>
<keyword evidence="2 7" id="KW-0812">Transmembrane</keyword>
<dbReference type="PROSITE" id="PS00211">
    <property type="entry name" value="ABC_TRANSPORTER_1"/>
    <property type="match status" value="1"/>
</dbReference>
<dbReference type="GO" id="GO:0005886">
    <property type="term" value="C:plasma membrane"/>
    <property type="evidence" value="ECO:0007669"/>
    <property type="project" value="UniProtKB-SubCell"/>
</dbReference>
<feature type="transmembrane region" description="Helical" evidence="7">
    <location>
        <begin position="263"/>
        <end position="282"/>
    </location>
</feature>
<dbReference type="InterPro" id="IPR003439">
    <property type="entry name" value="ABC_transporter-like_ATP-bd"/>
</dbReference>
<organism evidence="9 10">
    <name type="scientific">Actinopolymorpha rutila</name>
    <dbReference type="NCBI Taxonomy" id="446787"/>
    <lineage>
        <taxon>Bacteria</taxon>
        <taxon>Bacillati</taxon>
        <taxon>Actinomycetota</taxon>
        <taxon>Actinomycetes</taxon>
        <taxon>Propionibacteriales</taxon>
        <taxon>Actinopolymorphaceae</taxon>
        <taxon>Actinopolymorpha</taxon>
    </lineage>
</organism>
<evidence type="ECO:0000256" key="2">
    <source>
        <dbReference type="ARBA" id="ARBA00022692"/>
    </source>
</evidence>
<reference evidence="9 10" key="1">
    <citation type="submission" date="2020-07" db="EMBL/GenBank/DDBJ databases">
        <title>Sequencing the genomes of 1000 actinobacteria strains.</title>
        <authorList>
            <person name="Klenk H.-P."/>
        </authorList>
    </citation>
    <scope>NUCLEOTIDE SEQUENCE [LARGE SCALE GENOMIC DNA]</scope>
    <source>
        <strain evidence="9 10">DSM 18448</strain>
    </source>
</reference>
<evidence type="ECO:0000256" key="6">
    <source>
        <dbReference type="ARBA" id="ARBA00023136"/>
    </source>
</evidence>
<dbReference type="InterPro" id="IPR039421">
    <property type="entry name" value="Type_1_exporter"/>
</dbReference>
<proteinExistence type="predicted"/>
<keyword evidence="10" id="KW-1185">Reference proteome</keyword>
<keyword evidence="3" id="KW-0547">Nucleotide-binding</keyword>
<dbReference type="SUPFAM" id="SSF90123">
    <property type="entry name" value="ABC transporter transmembrane region"/>
    <property type="match status" value="1"/>
</dbReference>
<dbReference type="InterPro" id="IPR027417">
    <property type="entry name" value="P-loop_NTPase"/>
</dbReference>
<evidence type="ECO:0000256" key="4">
    <source>
        <dbReference type="ARBA" id="ARBA00022840"/>
    </source>
</evidence>
<dbReference type="PANTHER" id="PTHR24221">
    <property type="entry name" value="ATP-BINDING CASSETTE SUB-FAMILY B"/>
    <property type="match status" value="1"/>
</dbReference>